<comment type="caution">
    <text evidence="2">The sequence shown here is derived from an EMBL/GenBank/DDBJ whole genome shotgun (WGS) entry which is preliminary data.</text>
</comment>
<dbReference type="SUPFAM" id="SSF52047">
    <property type="entry name" value="RNI-like"/>
    <property type="match status" value="1"/>
</dbReference>
<dbReference type="SMART" id="SM00367">
    <property type="entry name" value="LRR_CC"/>
    <property type="match status" value="6"/>
</dbReference>
<dbReference type="AlphaFoldDB" id="A0AA89AN76"/>
<keyword evidence="3" id="KW-1185">Reference proteome</keyword>
<dbReference type="Pfam" id="PF25372">
    <property type="entry name" value="DUF7885"/>
    <property type="match status" value="1"/>
</dbReference>
<name>A0AA89AN76_9ASTE</name>
<dbReference type="Pfam" id="PF13516">
    <property type="entry name" value="LRR_6"/>
    <property type="match status" value="1"/>
</dbReference>
<evidence type="ECO:0000259" key="1">
    <source>
        <dbReference type="Pfam" id="PF25372"/>
    </source>
</evidence>
<evidence type="ECO:0000313" key="2">
    <source>
        <dbReference type="EMBL" id="KAK3007978.1"/>
    </source>
</evidence>
<dbReference type="Gene3D" id="3.80.10.10">
    <property type="entry name" value="Ribonuclease Inhibitor"/>
    <property type="match status" value="2"/>
</dbReference>
<reference evidence="2" key="1">
    <citation type="submission" date="2022-12" db="EMBL/GenBank/DDBJ databases">
        <title>Draft genome assemblies for two species of Escallonia (Escalloniales).</title>
        <authorList>
            <person name="Chanderbali A."/>
            <person name="Dervinis C."/>
            <person name="Anghel I."/>
            <person name="Soltis D."/>
            <person name="Soltis P."/>
            <person name="Zapata F."/>
        </authorList>
    </citation>
    <scope>NUCLEOTIDE SEQUENCE</scope>
    <source>
        <strain evidence="2">UCBG64.0493</strain>
        <tissue evidence="2">Leaf</tissue>
    </source>
</reference>
<proteinExistence type="predicted"/>
<dbReference type="InterPro" id="IPR032675">
    <property type="entry name" value="LRR_dom_sf"/>
</dbReference>
<organism evidence="2 3">
    <name type="scientific">Escallonia herrerae</name>
    <dbReference type="NCBI Taxonomy" id="1293975"/>
    <lineage>
        <taxon>Eukaryota</taxon>
        <taxon>Viridiplantae</taxon>
        <taxon>Streptophyta</taxon>
        <taxon>Embryophyta</taxon>
        <taxon>Tracheophyta</taxon>
        <taxon>Spermatophyta</taxon>
        <taxon>Magnoliopsida</taxon>
        <taxon>eudicotyledons</taxon>
        <taxon>Gunneridae</taxon>
        <taxon>Pentapetalae</taxon>
        <taxon>asterids</taxon>
        <taxon>campanulids</taxon>
        <taxon>Escalloniales</taxon>
        <taxon>Escalloniaceae</taxon>
        <taxon>Escallonia</taxon>
    </lineage>
</organism>
<dbReference type="EMBL" id="JAVXUP010001802">
    <property type="protein sequence ID" value="KAK3007978.1"/>
    <property type="molecule type" value="Genomic_DNA"/>
</dbReference>
<dbReference type="PANTHER" id="PTHR13318">
    <property type="entry name" value="PARTNER OF PAIRED, ISOFORM B-RELATED"/>
    <property type="match status" value="1"/>
</dbReference>
<dbReference type="InterPro" id="IPR006553">
    <property type="entry name" value="Leu-rich_rpt_Cys-con_subtyp"/>
</dbReference>
<gene>
    <name evidence="2" type="ORF">RJ639_013318</name>
</gene>
<dbReference type="GO" id="GO:0031146">
    <property type="term" value="P:SCF-dependent proteasomal ubiquitin-dependent protein catabolic process"/>
    <property type="evidence" value="ECO:0007669"/>
    <property type="project" value="TreeGrafter"/>
</dbReference>
<feature type="domain" description="F-box/LRR-repeat protein 15-like leucin rich repeat" evidence="1">
    <location>
        <begin position="268"/>
        <end position="361"/>
    </location>
</feature>
<dbReference type="InterPro" id="IPR001611">
    <property type="entry name" value="Leu-rich_rpt"/>
</dbReference>
<accession>A0AA89AN76</accession>
<dbReference type="Proteomes" id="UP001188597">
    <property type="component" value="Unassembled WGS sequence"/>
</dbReference>
<sequence length="375" mass="42049">MSDMEERGAVMEGEEADQLRAGIREAIPTVMKIVSTRLPQRDLISLLLVSPYLHHSLVSYPPLWLVGTPAFFIHIRVLDFHEMGNAGDRLVAALSLERYRQVKQINLEFAQDIEDKHLEVLKNKVMFSIACLNCLQNLEYLNLNGCQKISDKGIETITMACPGLKVFSIYWNIRVTDVGVAHLVKNCKHIVDLNMSGCKLDFFELSVYFLMVLTEDMCVCRCIKITDKGLQQILLKCSSLRSLNLYALSRYLGLAFTFLFRSFTDVAYKMISLLPNLRFLDLCGAQNLSDQGLSCIAKCKNLASLNLTWCVRVTDKGVIAIAEGCTSLEFLSLFGIIGVTDKCLEALSRSCSNTMTTLDVNGCVGVKVHYCFHIL</sequence>
<dbReference type="GO" id="GO:0019005">
    <property type="term" value="C:SCF ubiquitin ligase complex"/>
    <property type="evidence" value="ECO:0007669"/>
    <property type="project" value="TreeGrafter"/>
</dbReference>
<protein>
    <recommendedName>
        <fullName evidence="1">F-box/LRR-repeat protein 15-like leucin rich repeat domain-containing protein</fullName>
    </recommendedName>
</protein>
<evidence type="ECO:0000313" key="3">
    <source>
        <dbReference type="Proteomes" id="UP001188597"/>
    </source>
</evidence>
<dbReference type="PANTHER" id="PTHR13318:SF95">
    <property type="entry name" value="F-BOX PROTEIN YLR352W"/>
    <property type="match status" value="1"/>
</dbReference>
<dbReference type="InterPro" id="IPR057207">
    <property type="entry name" value="FBXL15_LRR"/>
</dbReference>